<dbReference type="AlphaFoldDB" id="A0AAV7T0M4"/>
<organism evidence="1 2">
    <name type="scientific">Pleurodeles waltl</name>
    <name type="common">Iberian ribbed newt</name>
    <dbReference type="NCBI Taxonomy" id="8319"/>
    <lineage>
        <taxon>Eukaryota</taxon>
        <taxon>Metazoa</taxon>
        <taxon>Chordata</taxon>
        <taxon>Craniata</taxon>
        <taxon>Vertebrata</taxon>
        <taxon>Euteleostomi</taxon>
        <taxon>Amphibia</taxon>
        <taxon>Batrachia</taxon>
        <taxon>Caudata</taxon>
        <taxon>Salamandroidea</taxon>
        <taxon>Salamandridae</taxon>
        <taxon>Pleurodelinae</taxon>
        <taxon>Pleurodeles</taxon>
    </lineage>
</organism>
<name>A0AAV7T0M4_PLEWA</name>
<dbReference type="Proteomes" id="UP001066276">
    <property type="component" value="Chromosome 4_1"/>
</dbReference>
<evidence type="ECO:0000313" key="2">
    <source>
        <dbReference type="Proteomes" id="UP001066276"/>
    </source>
</evidence>
<reference evidence="1" key="1">
    <citation type="journal article" date="2022" name="bioRxiv">
        <title>Sequencing and chromosome-scale assembly of the giantPleurodeles waltlgenome.</title>
        <authorList>
            <person name="Brown T."/>
            <person name="Elewa A."/>
            <person name="Iarovenko S."/>
            <person name="Subramanian E."/>
            <person name="Araus A.J."/>
            <person name="Petzold A."/>
            <person name="Susuki M."/>
            <person name="Suzuki K.-i.T."/>
            <person name="Hayashi T."/>
            <person name="Toyoda A."/>
            <person name="Oliveira C."/>
            <person name="Osipova E."/>
            <person name="Leigh N.D."/>
            <person name="Simon A."/>
            <person name="Yun M.H."/>
        </authorList>
    </citation>
    <scope>NUCLEOTIDE SEQUENCE</scope>
    <source>
        <strain evidence="1">20211129_DDA</strain>
        <tissue evidence="1">Liver</tissue>
    </source>
</reference>
<proteinExistence type="predicted"/>
<keyword evidence="2" id="KW-1185">Reference proteome</keyword>
<protein>
    <submittedName>
        <fullName evidence="1">Uncharacterized protein</fullName>
    </submittedName>
</protein>
<sequence length="102" mass="11420">MLLGSGYYDTQLKLFYTEEGTNKPGQKGSHSLYCGSKFREGHTFNNPLACQRSDFMSPFHGRQTLDSFQGVVRSEDLCALAEEAFSERKCTNTSISIAESTY</sequence>
<evidence type="ECO:0000313" key="1">
    <source>
        <dbReference type="EMBL" id="KAJ1169674.1"/>
    </source>
</evidence>
<gene>
    <name evidence="1" type="ORF">NDU88_001565</name>
</gene>
<comment type="caution">
    <text evidence="1">The sequence shown here is derived from an EMBL/GenBank/DDBJ whole genome shotgun (WGS) entry which is preliminary data.</text>
</comment>
<dbReference type="EMBL" id="JANPWB010000007">
    <property type="protein sequence ID" value="KAJ1169674.1"/>
    <property type="molecule type" value="Genomic_DNA"/>
</dbReference>
<accession>A0AAV7T0M4</accession>